<dbReference type="SUPFAM" id="SSF46785">
    <property type="entry name" value="Winged helix' DNA-binding domain"/>
    <property type="match status" value="1"/>
</dbReference>
<dbReference type="RefSeq" id="WP_130599655.1">
    <property type="nucleotide sequence ID" value="NZ_CP036200.1"/>
</dbReference>
<dbReference type="InterPro" id="IPR036390">
    <property type="entry name" value="WH_DNA-bd_sf"/>
</dbReference>
<organism evidence="5 6">
    <name type="scientific">Shewanella maritima</name>
    <dbReference type="NCBI Taxonomy" id="2520507"/>
    <lineage>
        <taxon>Bacteria</taxon>
        <taxon>Pseudomonadati</taxon>
        <taxon>Pseudomonadota</taxon>
        <taxon>Gammaproteobacteria</taxon>
        <taxon>Alteromonadales</taxon>
        <taxon>Shewanellaceae</taxon>
        <taxon>Shewanella</taxon>
    </lineage>
</organism>
<dbReference type="SMART" id="SM00895">
    <property type="entry name" value="FCD"/>
    <property type="match status" value="1"/>
</dbReference>
<dbReference type="OrthoDB" id="9028214at2"/>
<dbReference type="InterPro" id="IPR011711">
    <property type="entry name" value="GntR_C"/>
</dbReference>
<dbReference type="Pfam" id="PF07729">
    <property type="entry name" value="FCD"/>
    <property type="match status" value="1"/>
</dbReference>
<reference evidence="5 6" key="1">
    <citation type="submission" date="2019-02" db="EMBL/GenBank/DDBJ databases">
        <title>Shewanella sp. D4-2 isolated from Dokdo Island.</title>
        <authorList>
            <person name="Baek K."/>
        </authorList>
    </citation>
    <scope>NUCLEOTIDE SEQUENCE [LARGE SCALE GENOMIC DNA]</scope>
    <source>
        <strain evidence="5 6">D4-2</strain>
    </source>
</reference>
<sequence>MSTQFTPIGGSKRSLHVQVACEMARSIISGDLPQGDIIPGEMELCTQFGVSRTALREAIKLLTSKGLLESKPKVGTRVRPQEHWNYLDSQLLDWLIDMDKTEYLYHEFLALRKAIEPEACACAARNASVEQRMQLSELFQKMDSIAKGFDQDEWVDVDLEFHKLIFISTGNSFFLPFANVLSTMFKSFFHHASKRGTTCIEEHRAIYEGIMAGNADRARQASLDLLTASDHELEAIQ</sequence>
<dbReference type="InterPro" id="IPR008920">
    <property type="entry name" value="TF_FadR/GntR_C"/>
</dbReference>
<dbReference type="Gene3D" id="1.10.10.10">
    <property type="entry name" value="Winged helix-like DNA-binding domain superfamily/Winged helix DNA-binding domain"/>
    <property type="match status" value="1"/>
</dbReference>
<dbReference type="EMBL" id="CP036200">
    <property type="protein sequence ID" value="QBF82984.1"/>
    <property type="molecule type" value="Genomic_DNA"/>
</dbReference>
<evidence type="ECO:0000256" key="3">
    <source>
        <dbReference type="ARBA" id="ARBA00023163"/>
    </source>
</evidence>
<evidence type="ECO:0000259" key="4">
    <source>
        <dbReference type="PROSITE" id="PS50949"/>
    </source>
</evidence>
<keyword evidence="2" id="KW-0238">DNA-binding</keyword>
<evidence type="ECO:0000256" key="1">
    <source>
        <dbReference type="ARBA" id="ARBA00023015"/>
    </source>
</evidence>
<name>A0A411PHQ9_9GAMM</name>
<dbReference type="Pfam" id="PF00392">
    <property type="entry name" value="GntR"/>
    <property type="match status" value="1"/>
</dbReference>
<dbReference type="Proteomes" id="UP000291106">
    <property type="component" value="Chromosome"/>
</dbReference>
<dbReference type="GO" id="GO:0003677">
    <property type="term" value="F:DNA binding"/>
    <property type="evidence" value="ECO:0007669"/>
    <property type="project" value="UniProtKB-KW"/>
</dbReference>
<dbReference type="Gene3D" id="1.20.120.530">
    <property type="entry name" value="GntR ligand-binding domain-like"/>
    <property type="match status" value="1"/>
</dbReference>
<feature type="domain" description="HTH gntR-type" evidence="4">
    <location>
        <begin position="13"/>
        <end position="81"/>
    </location>
</feature>
<dbReference type="KEGG" id="smai:EXU30_09980"/>
<dbReference type="GO" id="GO:0003700">
    <property type="term" value="F:DNA-binding transcription factor activity"/>
    <property type="evidence" value="ECO:0007669"/>
    <property type="project" value="InterPro"/>
</dbReference>
<dbReference type="PANTHER" id="PTHR43537:SF44">
    <property type="entry name" value="GNTR FAMILY REGULATORY PROTEIN"/>
    <property type="match status" value="1"/>
</dbReference>
<evidence type="ECO:0000313" key="5">
    <source>
        <dbReference type="EMBL" id="QBF82984.1"/>
    </source>
</evidence>
<dbReference type="PROSITE" id="PS50949">
    <property type="entry name" value="HTH_GNTR"/>
    <property type="match status" value="1"/>
</dbReference>
<dbReference type="SMART" id="SM00345">
    <property type="entry name" value="HTH_GNTR"/>
    <property type="match status" value="1"/>
</dbReference>
<dbReference type="InterPro" id="IPR000524">
    <property type="entry name" value="Tscrpt_reg_HTH_GntR"/>
</dbReference>
<gene>
    <name evidence="5" type="ORF">EXU30_09980</name>
</gene>
<dbReference type="InterPro" id="IPR036388">
    <property type="entry name" value="WH-like_DNA-bd_sf"/>
</dbReference>
<evidence type="ECO:0000256" key="2">
    <source>
        <dbReference type="ARBA" id="ARBA00023125"/>
    </source>
</evidence>
<dbReference type="CDD" id="cd07377">
    <property type="entry name" value="WHTH_GntR"/>
    <property type="match status" value="1"/>
</dbReference>
<dbReference type="AlphaFoldDB" id="A0A411PHQ9"/>
<proteinExistence type="predicted"/>
<keyword evidence="6" id="KW-1185">Reference proteome</keyword>
<keyword evidence="3" id="KW-0804">Transcription</keyword>
<evidence type="ECO:0000313" key="6">
    <source>
        <dbReference type="Proteomes" id="UP000291106"/>
    </source>
</evidence>
<dbReference type="PANTHER" id="PTHR43537">
    <property type="entry name" value="TRANSCRIPTIONAL REGULATOR, GNTR FAMILY"/>
    <property type="match status" value="1"/>
</dbReference>
<accession>A0A411PHQ9</accession>
<dbReference type="PRINTS" id="PR00035">
    <property type="entry name" value="HTHGNTR"/>
</dbReference>
<keyword evidence="1" id="KW-0805">Transcription regulation</keyword>
<dbReference type="SUPFAM" id="SSF48008">
    <property type="entry name" value="GntR ligand-binding domain-like"/>
    <property type="match status" value="1"/>
</dbReference>
<protein>
    <submittedName>
        <fullName evidence="5">FadR family transcriptional regulator</fullName>
    </submittedName>
</protein>